<evidence type="ECO:0000256" key="1">
    <source>
        <dbReference type="SAM" id="MobiDB-lite"/>
    </source>
</evidence>
<keyword evidence="2" id="KW-0812">Transmembrane</keyword>
<dbReference type="PANTHER" id="PTHR36854">
    <property type="entry name" value="CHROMOSOME 9, WHOLE GENOME SHOTGUN SEQUENCE"/>
    <property type="match status" value="1"/>
</dbReference>
<gene>
    <name evidence="3" type="ORF">BASA50_003494</name>
</gene>
<dbReference type="PANTHER" id="PTHR36854:SF1">
    <property type="entry name" value="TRANSMEMBRANE PROTEIN"/>
    <property type="match status" value="1"/>
</dbReference>
<protein>
    <recommendedName>
        <fullName evidence="5">Transmembrane protein</fullName>
    </recommendedName>
</protein>
<feature type="region of interest" description="Disordered" evidence="1">
    <location>
        <begin position="96"/>
        <end position="126"/>
    </location>
</feature>
<dbReference type="EMBL" id="JAFCIX010000102">
    <property type="protein sequence ID" value="KAH6598453.1"/>
    <property type="molecule type" value="Genomic_DNA"/>
</dbReference>
<dbReference type="Proteomes" id="UP001648503">
    <property type="component" value="Unassembled WGS sequence"/>
</dbReference>
<keyword evidence="2" id="KW-1133">Transmembrane helix</keyword>
<proteinExistence type="predicted"/>
<feature type="compositionally biased region" description="Low complexity" evidence="1">
    <location>
        <begin position="107"/>
        <end position="124"/>
    </location>
</feature>
<evidence type="ECO:0008006" key="5">
    <source>
        <dbReference type="Google" id="ProtNLM"/>
    </source>
</evidence>
<evidence type="ECO:0000313" key="4">
    <source>
        <dbReference type="Proteomes" id="UP001648503"/>
    </source>
</evidence>
<keyword evidence="2" id="KW-0472">Membrane</keyword>
<organism evidence="3 4">
    <name type="scientific">Batrachochytrium salamandrivorans</name>
    <dbReference type="NCBI Taxonomy" id="1357716"/>
    <lineage>
        <taxon>Eukaryota</taxon>
        <taxon>Fungi</taxon>
        <taxon>Fungi incertae sedis</taxon>
        <taxon>Chytridiomycota</taxon>
        <taxon>Chytridiomycota incertae sedis</taxon>
        <taxon>Chytridiomycetes</taxon>
        <taxon>Rhizophydiales</taxon>
        <taxon>Rhizophydiales incertae sedis</taxon>
        <taxon>Batrachochytrium</taxon>
    </lineage>
</organism>
<accession>A0ABQ8FHL6</accession>
<sequence length="186" mass="19887">MILSSNHSLSRASARPVRISRKRVQRSVSTHPVSLTTLLVLFLSTVEAANVTVLCKCDCAPNSTILSVPSCNGCTKLFCIDSLACFLPLPPPPASTSSLPGMGGGSTASPSPSSTLSEVSASPTPHGDELWSAVCFQRGSFKDEIMVYAFVVMTGLLLAIAFVKLFLAHFMRDYNLPGYQVLFNEN</sequence>
<feature type="transmembrane region" description="Helical" evidence="2">
    <location>
        <begin position="145"/>
        <end position="167"/>
    </location>
</feature>
<reference evidence="3 4" key="1">
    <citation type="submission" date="2021-02" db="EMBL/GenBank/DDBJ databases">
        <title>Variation within the Batrachochytrium salamandrivorans European outbreak.</title>
        <authorList>
            <person name="Kelly M."/>
            <person name="Pasmans F."/>
            <person name="Shea T.P."/>
            <person name="Munoz J.F."/>
            <person name="Carranza S."/>
            <person name="Cuomo C.A."/>
            <person name="Martel A."/>
        </authorList>
    </citation>
    <scope>NUCLEOTIDE SEQUENCE [LARGE SCALE GENOMIC DNA]</scope>
    <source>
        <strain evidence="3 4">AMFP18/2</strain>
    </source>
</reference>
<keyword evidence="4" id="KW-1185">Reference proteome</keyword>
<evidence type="ECO:0000256" key="2">
    <source>
        <dbReference type="SAM" id="Phobius"/>
    </source>
</evidence>
<comment type="caution">
    <text evidence="3">The sequence shown here is derived from an EMBL/GenBank/DDBJ whole genome shotgun (WGS) entry which is preliminary data.</text>
</comment>
<evidence type="ECO:0000313" key="3">
    <source>
        <dbReference type="EMBL" id="KAH6598453.1"/>
    </source>
</evidence>
<name>A0ABQ8FHL6_9FUNG</name>